<comment type="cofactor">
    <cofactor evidence="1">
        <name>Mg(2+)</name>
        <dbReference type="ChEBI" id="CHEBI:18420"/>
    </cofactor>
</comment>
<dbReference type="EMBL" id="JBHSKD010000007">
    <property type="protein sequence ID" value="MFC5176329.1"/>
    <property type="molecule type" value="Genomic_DNA"/>
</dbReference>
<comment type="caution">
    <text evidence="11">The sequence shown here is derived from an EMBL/GenBank/DDBJ whole genome shotgun (WGS) entry which is preliminary data.</text>
</comment>
<evidence type="ECO:0000256" key="6">
    <source>
        <dbReference type="ARBA" id="ARBA00022723"/>
    </source>
</evidence>
<dbReference type="PANTHER" id="PTHR30040:SF2">
    <property type="entry name" value="FAD:PROTEIN FMN TRANSFERASE"/>
    <property type="match status" value="1"/>
</dbReference>
<evidence type="ECO:0000313" key="12">
    <source>
        <dbReference type="Proteomes" id="UP001596087"/>
    </source>
</evidence>
<proteinExistence type="predicted"/>
<accession>A0ABW0BG84</accession>
<keyword evidence="7" id="KW-0274">FAD</keyword>
<dbReference type="SUPFAM" id="SSF143631">
    <property type="entry name" value="ApbE-like"/>
    <property type="match status" value="1"/>
</dbReference>
<sequence length="254" mass="26722">MTATTRTTTTAAPVRRVVQLMGMPISLALRGRHAGTPEGDAAWAAAVAELRWVDEVFSTWREDSYVSRYARHEVALTDCPRELAEVVAIGLAAERESHGAFSIMRGGHFDPTGVVKGWAVDRAAAHLQVLGDTDVCLNAGGDLTCSTRPGAEPWMVGVEHPLDPVRLVARVPVHRGGVATSGTAHRGAHLVDARSGEAPSAVASVTVVAPTLTEADVEATAAYALGPDAAAWLRTRPGRVGLVVWRDGSTEVIG</sequence>
<dbReference type="EC" id="2.7.1.180" evidence="2"/>
<comment type="catalytic activity">
    <reaction evidence="10">
        <text>L-threonyl-[protein] + FAD = FMN-L-threonyl-[protein] + AMP + H(+)</text>
        <dbReference type="Rhea" id="RHEA:36847"/>
        <dbReference type="Rhea" id="RHEA-COMP:11060"/>
        <dbReference type="Rhea" id="RHEA-COMP:11061"/>
        <dbReference type="ChEBI" id="CHEBI:15378"/>
        <dbReference type="ChEBI" id="CHEBI:30013"/>
        <dbReference type="ChEBI" id="CHEBI:57692"/>
        <dbReference type="ChEBI" id="CHEBI:74257"/>
        <dbReference type="ChEBI" id="CHEBI:456215"/>
        <dbReference type="EC" id="2.7.1.180"/>
    </reaction>
</comment>
<evidence type="ECO:0000256" key="8">
    <source>
        <dbReference type="ARBA" id="ARBA00022842"/>
    </source>
</evidence>
<name>A0ABW0BG84_9ACTN</name>
<evidence type="ECO:0000256" key="10">
    <source>
        <dbReference type="ARBA" id="ARBA00048540"/>
    </source>
</evidence>
<keyword evidence="12" id="KW-1185">Reference proteome</keyword>
<evidence type="ECO:0000256" key="4">
    <source>
        <dbReference type="ARBA" id="ARBA00022630"/>
    </source>
</evidence>
<evidence type="ECO:0000256" key="5">
    <source>
        <dbReference type="ARBA" id="ARBA00022679"/>
    </source>
</evidence>
<keyword evidence="6" id="KW-0479">Metal-binding</keyword>
<dbReference type="GO" id="GO:0016740">
    <property type="term" value="F:transferase activity"/>
    <property type="evidence" value="ECO:0007669"/>
    <property type="project" value="UniProtKB-KW"/>
</dbReference>
<evidence type="ECO:0000256" key="7">
    <source>
        <dbReference type="ARBA" id="ARBA00022827"/>
    </source>
</evidence>
<evidence type="ECO:0000256" key="1">
    <source>
        <dbReference type="ARBA" id="ARBA00001946"/>
    </source>
</evidence>
<dbReference type="RefSeq" id="WP_378588533.1">
    <property type="nucleotide sequence ID" value="NZ_JBHSKD010000007.1"/>
</dbReference>
<evidence type="ECO:0000256" key="2">
    <source>
        <dbReference type="ARBA" id="ARBA00011955"/>
    </source>
</evidence>
<organism evidence="11 12">
    <name type="scientific">Nocardioides taihuensis</name>
    <dbReference type="NCBI Taxonomy" id="1835606"/>
    <lineage>
        <taxon>Bacteria</taxon>
        <taxon>Bacillati</taxon>
        <taxon>Actinomycetota</taxon>
        <taxon>Actinomycetes</taxon>
        <taxon>Propionibacteriales</taxon>
        <taxon>Nocardioidaceae</taxon>
        <taxon>Nocardioides</taxon>
    </lineage>
</organism>
<keyword evidence="5 11" id="KW-0808">Transferase</keyword>
<evidence type="ECO:0000256" key="9">
    <source>
        <dbReference type="ARBA" id="ARBA00031306"/>
    </source>
</evidence>
<dbReference type="Proteomes" id="UP001596087">
    <property type="component" value="Unassembled WGS sequence"/>
</dbReference>
<evidence type="ECO:0000313" key="11">
    <source>
        <dbReference type="EMBL" id="MFC5176329.1"/>
    </source>
</evidence>
<dbReference type="InterPro" id="IPR024932">
    <property type="entry name" value="ApbE"/>
</dbReference>
<keyword evidence="4" id="KW-0285">Flavoprotein</keyword>
<dbReference type="PANTHER" id="PTHR30040">
    <property type="entry name" value="THIAMINE BIOSYNTHESIS LIPOPROTEIN APBE"/>
    <property type="match status" value="1"/>
</dbReference>
<evidence type="ECO:0000256" key="3">
    <source>
        <dbReference type="ARBA" id="ARBA00016337"/>
    </source>
</evidence>
<reference evidence="12" key="1">
    <citation type="journal article" date="2019" name="Int. J. Syst. Evol. Microbiol.">
        <title>The Global Catalogue of Microorganisms (GCM) 10K type strain sequencing project: providing services to taxonomists for standard genome sequencing and annotation.</title>
        <authorList>
            <consortium name="The Broad Institute Genomics Platform"/>
            <consortium name="The Broad Institute Genome Sequencing Center for Infectious Disease"/>
            <person name="Wu L."/>
            <person name="Ma J."/>
        </authorList>
    </citation>
    <scope>NUCLEOTIDE SEQUENCE [LARGE SCALE GENOMIC DNA]</scope>
    <source>
        <strain evidence="12">DFY41</strain>
    </source>
</reference>
<dbReference type="Gene3D" id="3.10.520.10">
    <property type="entry name" value="ApbE-like domains"/>
    <property type="match status" value="2"/>
</dbReference>
<protein>
    <recommendedName>
        <fullName evidence="3">FAD:protein FMN transferase</fullName>
        <ecNumber evidence="2">2.7.1.180</ecNumber>
    </recommendedName>
    <alternativeName>
        <fullName evidence="9">Flavin transferase</fullName>
    </alternativeName>
</protein>
<dbReference type="InterPro" id="IPR003374">
    <property type="entry name" value="ApbE-like_sf"/>
</dbReference>
<gene>
    <name evidence="11" type="ORF">ACFPGP_06585</name>
</gene>
<keyword evidence="8" id="KW-0460">Magnesium</keyword>
<dbReference type="Pfam" id="PF02424">
    <property type="entry name" value="ApbE"/>
    <property type="match status" value="2"/>
</dbReference>